<name>A0A8E2AUW6_9APHY</name>
<dbReference type="GO" id="GO:0004150">
    <property type="term" value="F:dihydroneopterin aldolase activity"/>
    <property type="evidence" value="ECO:0007669"/>
    <property type="project" value="UniProtKB-EC"/>
</dbReference>
<dbReference type="EC" id="4.1.2.25" evidence="4"/>
<comment type="similarity">
    <text evidence="3">Belongs to the DHNA family.</text>
</comment>
<dbReference type="PANTHER" id="PTHR42844:SF1">
    <property type="entry name" value="DIHYDRONEOPTERIN ALDOLASE 1-RELATED"/>
    <property type="match status" value="1"/>
</dbReference>
<dbReference type="OrthoDB" id="5425486at2759"/>
<dbReference type="InterPro" id="IPR043133">
    <property type="entry name" value="GTP-CH-I_C/QueF"/>
</dbReference>
<reference evidence="9 10" key="1">
    <citation type="submission" date="2016-07" db="EMBL/GenBank/DDBJ databases">
        <title>Draft genome of the white-rot fungus Obba rivulosa 3A-2.</title>
        <authorList>
            <consortium name="DOE Joint Genome Institute"/>
            <person name="Miettinen O."/>
            <person name="Riley R."/>
            <person name="Acob R."/>
            <person name="Barry K."/>
            <person name="Cullen D."/>
            <person name="De Vries R."/>
            <person name="Hainaut M."/>
            <person name="Hatakka A."/>
            <person name="Henrissat B."/>
            <person name="Hilden K."/>
            <person name="Kuo R."/>
            <person name="Labutti K."/>
            <person name="Lipzen A."/>
            <person name="Makela M.R."/>
            <person name="Sandor L."/>
            <person name="Spatafora J.W."/>
            <person name="Grigoriev I.V."/>
            <person name="Hibbett D.S."/>
        </authorList>
    </citation>
    <scope>NUCLEOTIDE SEQUENCE [LARGE SCALE GENOMIC DNA]</scope>
    <source>
        <strain evidence="9 10">3A-2</strain>
    </source>
</reference>
<comment type="pathway">
    <text evidence="2">Cofactor biosynthesis; tetrahydrofolate biosynthesis; 2-amino-4-hydroxy-6-hydroxymethyl-7,8-dihydropteridine diphosphate from 7,8-dihydroneopterin triphosphate: step 3/4.</text>
</comment>
<dbReference type="Pfam" id="PF02152">
    <property type="entry name" value="FolB"/>
    <property type="match status" value="1"/>
</dbReference>
<evidence type="ECO:0000256" key="5">
    <source>
        <dbReference type="ARBA" id="ARBA00022909"/>
    </source>
</evidence>
<dbReference type="GO" id="GO:0046656">
    <property type="term" value="P:folic acid biosynthetic process"/>
    <property type="evidence" value="ECO:0007669"/>
    <property type="project" value="UniProtKB-KW"/>
</dbReference>
<dbReference type="EMBL" id="KV722451">
    <property type="protein sequence ID" value="OCH88514.1"/>
    <property type="molecule type" value="Genomic_DNA"/>
</dbReference>
<dbReference type="GO" id="GO:0005737">
    <property type="term" value="C:cytoplasm"/>
    <property type="evidence" value="ECO:0007669"/>
    <property type="project" value="TreeGrafter"/>
</dbReference>
<feature type="domain" description="Dihydroneopterin aldolase/epimerase" evidence="8">
    <location>
        <begin position="148"/>
        <end position="252"/>
    </location>
</feature>
<comment type="catalytic activity">
    <reaction evidence="1">
        <text>7,8-dihydroneopterin = 6-hydroxymethyl-7,8-dihydropterin + glycolaldehyde</text>
        <dbReference type="Rhea" id="RHEA:10540"/>
        <dbReference type="ChEBI" id="CHEBI:17001"/>
        <dbReference type="ChEBI" id="CHEBI:17071"/>
        <dbReference type="ChEBI" id="CHEBI:44841"/>
        <dbReference type="EC" id="4.1.2.25"/>
    </reaction>
</comment>
<evidence type="ECO:0000256" key="1">
    <source>
        <dbReference type="ARBA" id="ARBA00001353"/>
    </source>
</evidence>
<evidence type="ECO:0000313" key="10">
    <source>
        <dbReference type="Proteomes" id="UP000250043"/>
    </source>
</evidence>
<dbReference type="Proteomes" id="UP000250043">
    <property type="component" value="Unassembled WGS sequence"/>
</dbReference>
<protein>
    <recommendedName>
        <fullName evidence="4">dihydroneopterin aldolase</fullName>
        <ecNumber evidence="4">4.1.2.25</ecNumber>
    </recommendedName>
    <alternativeName>
        <fullName evidence="7">7,8-dihydroneopterin aldolase</fullName>
    </alternativeName>
</protein>
<dbReference type="SUPFAM" id="SSF55620">
    <property type="entry name" value="Tetrahydrobiopterin biosynthesis enzymes-like"/>
    <property type="match status" value="2"/>
</dbReference>
<dbReference type="InterPro" id="IPR006157">
    <property type="entry name" value="FolB_dom"/>
</dbReference>
<evidence type="ECO:0000256" key="6">
    <source>
        <dbReference type="ARBA" id="ARBA00023239"/>
    </source>
</evidence>
<keyword evidence="5" id="KW-0289">Folate biosynthesis</keyword>
<evidence type="ECO:0000256" key="3">
    <source>
        <dbReference type="ARBA" id="ARBA00005708"/>
    </source>
</evidence>
<dbReference type="PANTHER" id="PTHR42844">
    <property type="entry name" value="DIHYDRONEOPTERIN ALDOLASE 1-RELATED"/>
    <property type="match status" value="1"/>
</dbReference>
<dbReference type="InterPro" id="IPR006156">
    <property type="entry name" value="Dihydroneopterin_aldolase"/>
</dbReference>
<accession>A0A8E2AUW6</accession>
<dbReference type="AlphaFoldDB" id="A0A8E2AUW6"/>
<proteinExistence type="inferred from homology"/>
<keyword evidence="6" id="KW-0456">Lyase</keyword>
<gene>
    <name evidence="9" type="ORF">OBBRIDRAFT_86089</name>
</gene>
<evidence type="ECO:0000256" key="2">
    <source>
        <dbReference type="ARBA" id="ARBA00005013"/>
    </source>
</evidence>
<dbReference type="Gene3D" id="3.30.1130.10">
    <property type="match status" value="2"/>
</dbReference>
<evidence type="ECO:0000313" key="9">
    <source>
        <dbReference type="EMBL" id="OCH88514.1"/>
    </source>
</evidence>
<sequence>MSLDDTSPDVIYISSLSLSANVGRDWLGHVRPQPLSVSVAIHLQDSSLDSAAAIDDLGVSVHYGQLSKDIIALSEAQSAKWESAAVLAMSVALLASHTTEGRARELRVVVSSAKLVPLASEYAVEFIGYAEALGKRDQTKSTGSRVRVRVKDLVIPAVIGHSSPERDAKQLIVSDIVIFEKPSQVHFADYPTVFNKLSQNFEAQSYLTLEQFALRLVREICLSSDAIEKVSVRAAKPNAFASVNVTGVQICRPRSAFVRSGDKSSSAR</sequence>
<keyword evidence="10" id="KW-1185">Reference proteome</keyword>
<evidence type="ECO:0000256" key="4">
    <source>
        <dbReference type="ARBA" id="ARBA00013043"/>
    </source>
</evidence>
<evidence type="ECO:0000256" key="7">
    <source>
        <dbReference type="ARBA" id="ARBA00032903"/>
    </source>
</evidence>
<dbReference type="SMART" id="SM00905">
    <property type="entry name" value="FolB"/>
    <property type="match status" value="1"/>
</dbReference>
<evidence type="ECO:0000259" key="8">
    <source>
        <dbReference type="SMART" id="SM00905"/>
    </source>
</evidence>
<organism evidence="9 10">
    <name type="scientific">Obba rivulosa</name>
    <dbReference type="NCBI Taxonomy" id="1052685"/>
    <lineage>
        <taxon>Eukaryota</taxon>
        <taxon>Fungi</taxon>
        <taxon>Dikarya</taxon>
        <taxon>Basidiomycota</taxon>
        <taxon>Agaricomycotina</taxon>
        <taxon>Agaricomycetes</taxon>
        <taxon>Polyporales</taxon>
        <taxon>Gelatoporiaceae</taxon>
        <taxon>Obba</taxon>
    </lineage>
</organism>